<keyword evidence="2" id="KW-1185">Reference proteome</keyword>
<evidence type="ECO:0000313" key="1">
    <source>
        <dbReference type="EMBL" id="GAB37542.1"/>
    </source>
</evidence>
<evidence type="ECO:0000313" key="2">
    <source>
        <dbReference type="Proteomes" id="UP000005845"/>
    </source>
</evidence>
<comment type="caution">
    <text evidence="1">The sequence shown here is derived from an EMBL/GenBank/DDBJ whole genome shotgun (WGS) entry which is preliminary data.</text>
</comment>
<organism evidence="1 2">
    <name type="scientific">Gordonia sputi NBRC 100414</name>
    <dbReference type="NCBI Taxonomy" id="1089453"/>
    <lineage>
        <taxon>Bacteria</taxon>
        <taxon>Bacillati</taxon>
        <taxon>Actinomycetota</taxon>
        <taxon>Actinomycetes</taxon>
        <taxon>Mycobacteriales</taxon>
        <taxon>Gordoniaceae</taxon>
        <taxon>Gordonia</taxon>
    </lineage>
</organism>
<proteinExistence type="predicted"/>
<dbReference type="EMBL" id="BAFC01000014">
    <property type="protein sequence ID" value="GAB37542.1"/>
    <property type="molecule type" value="Genomic_DNA"/>
</dbReference>
<sequence>MIHHLSCTLVRYEETVVAFTALLAMPEAAARNDDCWYARKLTPELQGGFSRR</sequence>
<protein>
    <submittedName>
        <fullName evidence="1">Uncharacterized protein</fullName>
    </submittedName>
</protein>
<dbReference type="AlphaFoldDB" id="H5TVN4"/>
<gene>
    <name evidence="1" type="ORF">GOSPT_014_00050</name>
</gene>
<dbReference type="Proteomes" id="UP000005845">
    <property type="component" value="Unassembled WGS sequence"/>
</dbReference>
<accession>H5TVN4</accession>
<reference evidence="1 2" key="1">
    <citation type="submission" date="2012-02" db="EMBL/GenBank/DDBJ databases">
        <title>Whole genome shotgun sequence of Gordonia sputi NBRC 100414.</title>
        <authorList>
            <person name="Yoshida I."/>
            <person name="Hosoyama A."/>
            <person name="Tsuchikane K."/>
            <person name="Katsumata H."/>
            <person name="Yamazaki S."/>
            <person name="Fujita N."/>
        </authorList>
    </citation>
    <scope>NUCLEOTIDE SEQUENCE [LARGE SCALE GENOMIC DNA]</scope>
    <source>
        <strain evidence="1 2">NBRC 100414</strain>
    </source>
</reference>
<name>H5TVN4_9ACTN</name>